<dbReference type="Gene3D" id="3.30.160.250">
    <property type="match status" value="1"/>
</dbReference>
<organism evidence="1 2">
    <name type="scientific">Candidatus Lloydbacteria bacterium RIFCSPHIGHO2_02_FULL_50_13</name>
    <dbReference type="NCBI Taxonomy" id="1798661"/>
    <lineage>
        <taxon>Bacteria</taxon>
        <taxon>Candidatus Lloydiibacteriota</taxon>
    </lineage>
</organism>
<protein>
    <recommendedName>
        <fullName evidence="3">HicB-like antitoxin of toxin-antitoxin system domain-containing protein</fullName>
    </recommendedName>
</protein>
<evidence type="ECO:0000313" key="2">
    <source>
        <dbReference type="Proteomes" id="UP000177996"/>
    </source>
</evidence>
<dbReference type="SUPFAM" id="SSF143100">
    <property type="entry name" value="TTHA1013/TTHA0281-like"/>
    <property type="match status" value="1"/>
</dbReference>
<gene>
    <name evidence="1" type="ORF">A3D65_01975</name>
</gene>
<comment type="caution">
    <text evidence="1">The sequence shown here is derived from an EMBL/GenBank/DDBJ whole genome shotgun (WGS) entry which is preliminary data.</text>
</comment>
<evidence type="ECO:0008006" key="3">
    <source>
        <dbReference type="Google" id="ProtNLM"/>
    </source>
</evidence>
<accession>A0A1G2D5H4</accession>
<dbReference type="Proteomes" id="UP000177996">
    <property type="component" value="Unassembled WGS sequence"/>
</dbReference>
<evidence type="ECO:0000313" key="1">
    <source>
        <dbReference type="EMBL" id="OGZ08843.1"/>
    </source>
</evidence>
<dbReference type="STRING" id="1798661.A3D65_01975"/>
<dbReference type="AlphaFoldDB" id="A0A1G2D5H4"/>
<sequence>MQKQAKKSKKHSANLHVIVFKEGKQFVSYSPSLDIASQGNTYEEALRMFDEAAELFFEGLKKLGTTEDVLTGLGWKKTTKEGWTPPLVVGHAVRTFSHA</sequence>
<dbReference type="InterPro" id="IPR035069">
    <property type="entry name" value="TTHA1013/TTHA0281-like"/>
</dbReference>
<proteinExistence type="predicted"/>
<dbReference type="EMBL" id="MHLL01000025">
    <property type="protein sequence ID" value="OGZ08843.1"/>
    <property type="molecule type" value="Genomic_DNA"/>
</dbReference>
<name>A0A1G2D5H4_9BACT</name>
<reference evidence="1 2" key="1">
    <citation type="journal article" date="2016" name="Nat. Commun.">
        <title>Thousands of microbial genomes shed light on interconnected biogeochemical processes in an aquifer system.</title>
        <authorList>
            <person name="Anantharaman K."/>
            <person name="Brown C.T."/>
            <person name="Hug L.A."/>
            <person name="Sharon I."/>
            <person name="Castelle C.J."/>
            <person name="Probst A.J."/>
            <person name="Thomas B.C."/>
            <person name="Singh A."/>
            <person name="Wilkins M.J."/>
            <person name="Karaoz U."/>
            <person name="Brodie E.L."/>
            <person name="Williams K.H."/>
            <person name="Hubbard S.S."/>
            <person name="Banfield J.F."/>
        </authorList>
    </citation>
    <scope>NUCLEOTIDE SEQUENCE [LARGE SCALE GENOMIC DNA]</scope>
</reference>